<dbReference type="AlphaFoldDB" id="A0A820NP85"/>
<name>A0A820NP85_9BILA</name>
<dbReference type="InterPro" id="IPR051558">
    <property type="entry name" value="Metallophosphoesterase_PAP"/>
</dbReference>
<reference evidence="3" key="1">
    <citation type="submission" date="2021-02" db="EMBL/GenBank/DDBJ databases">
        <authorList>
            <person name="Nowell W R."/>
        </authorList>
    </citation>
    <scope>NUCLEOTIDE SEQUENCE</scope>
</reference>
<sequence length="98" mass="10901">APYLIVSGHFPVYSVAEHGPTKCLVDRLRPLLHQYRATAYLCGHDHNLQHLADDLDGTHMNYFVVGAADIAENNNNHADDVPVDSLKYYWGGEIRLGG</sequence>
<organism evidence="3 4">
    <name type="scientific">Rotaria sordida</name>
    <dbReference type="NCBI Taxonomy" id="392033"/>
    <lineage>
        <taxon>Eukaryota</taxon>
        <taxon>Metazoa</taxon>
        <taxon>Spiralia</taxon>
        <taxon>Gnathifera</taxon>
        <taxon>Rotifera</taxon>
        <taxon>Eurotatoria</taxon>
        <taxon>Bdelloidea</taxon>
        <taxon>Philodinida</taxon>
        <taxon>Philodinidae</taxon>
        <taxon>Rotaria</taxon>
    </lineage>
</organism>
<dbReference type="GO" id="GO:0045453">
    <property type="term" value="P:bone resorption"/>
    <property type="evidence" value="ECO:0007669"/>
    <property type="project" value="TreeGrafter"/>
</dbReference>
<evidence type="ECO:0000256" key="2">
    <source>
        <dbReference type="ARBA" id="ARBA00022801"/>
    </source>
</evidence>
<evidence type="ECO:0000313" key="3">
    <source>
        <dbReference type="EMBL" id="CAF4393916.1"/>
    </source>
</evidence>
<protein>
    <recommendedName>
        <fullName evidence="5">Purple acid phosphatase</fullName>
    </recommendedName>
</protein>
<dbReference type="Gene3D" id="3.60.21.10">
    <property type="match status" value="1"/>
</dbReference>
<dbReference type="EMBL" id="CAJOBD010064702">
    <property type="protein sequence ID" value="CAF4393916.1"/>
    <property type="molecule type" value="Genomic_DNA"/>
</dbReference>
<keyword evidence="2" id="KW-0378">Hydrolase</keyword>
<accession>A0A820NP85</accession>
<evidence type="ECO:0008006" key="5">
    <source>
        <dbReference type="Google" id="ProtNLM"/>
    </source>
</evidence>
<dbReference type="GO" id="GO:0016787">
    <property type="term" value="F:hydrolase activity"/>
    <property type="evidence" value="ECO:0007669"/>
    <property type="project" value="UniProtKB-KW"/>
</dbReference>
<proteinExistence type="predicted"/>
<keyword evidence="1" id="KW-0732">Signal</keyword>
<dbReference type="PANTHER" id="PTHR10161">
    <property type="entry name" value="TARTRATE-RESISTANT ACID PHOSPHATASE TYPE 5"/>
    <property type="match status" value="1"/>
</dbReference>
<gene>
    <name evidence="3" type="ORF">JBS370_LOCUS43237</name>
</gene>
<evidence type="ECO:0000313" key="4">
    <source>
        <dbReference type="Proteomes" id="UP000663836"/>
    </source>
</evidence>
<dbReference type="SUPFAM" id="SSF56300">
    <property type="entry name" value="Metallo-dependent phosphatases"/>
    <property type="match status" value="1"/>
</dbReference>
<dbReference type="Proteomes" id="UP000663836">
    <property type="component" value="Unassembled WGS sequence"/>
</dbReference>
<evidence type="ECO:0000256" key="1">
    <source>
        <dbReference type="ARBA" id="ARBA00022729"/>
    </source>
</evidence>
<comment type="caution">
    <text evidence="3">The sequence shown here is derived from an EMBL/GenBank/DDBJ whole genome shotgun (WGS) entry which is preliminary data.</text>
</comment>
<dbReference type="PANTHER" id="PTHR10161:SF14">
    <property type="entry name" value="TARTRATE-RESISTANT ACID PHOSPHATASE TYPE 5"/>
    <property type="match status" value="1"/>
</dbReference>
<feature type="non-terminal residue" evidence="3">
    <location>
        <position position="1"/>
    </location>
</feature>
<dbReference type="InterPro" id="IPR029052">
    <property type="entry name" value="Metallo-depent_PP-like"/>
</dbReference>
<feature type="non-terminal residue" evidence="3">
    <location>
        <position position="98"/>
    </location>
</feature>